<dbReference type="Proteomes" id="UP000249758">
    <property type="component" value="Segment"/>
</dbReference>
<dbReference type="EMBL" id="MG011691">
    <property type="protein sequence ID" value="AVK77423.1"/>
    <property type="molecule type" value="Genomic_DNA"/>
</dbReference>
<dbReference type="InterPro" id="IPR036770">
    <property type="entry name" value="Ankyrin_rpt-contain_sf"/>
</dbReference>
<gene>
    <name evidence="1" type="ORF">pmac_cds_735</name>
</gene>
<sequence length="471" mass="50620">MEIVNDAVDAMPSYGWETLPIELRRAIILNWVPDHDLGPCLLAATSFHVLTARDLEARQYAYATVEGMCFAGDVRGLEYALKKRPASEPIDWAMCLLEAALMDRRSIVEWIVARIPPPLGLVDMWTVAPMPKRRIVSKMATHAVFGPHPSGGYLSEARLCSWTCVGNARINALVSRMSNNVDHTTLICIGGAGVAHSIGNLSQSPADTSRADNLVRMNAEYRESRAKADHVRAGALQQELAVNFNPHVIDDLIERGRLADAVSLVTNPAAVCGMPHWIASKLVGHVGSVCACAGQADLVKTLADSMGGPTFAPKYHEGQQAAIVYGAARGGHVDLLEFAVARWPSVVSAATDAVAYAVVGGHVECVRWLCAHGFTCKDAPIWYGQRAAYVSALTLALASGRMDMVDSMRHAVDIQEAACNAFHDAVSDGDLRVARLALSLWMSAPSPPVPDPATARDDLCGMVLCPIQEVV</sequence>
<dbReference type="PANTHER" id="PTHR46586">
    <property type="entry name" value="ANKYRIN REPEAT-CONTAINING PROTEIN"/>
    <property type="match status" value="1"/>
</dbReference>
<organism evidence="1">
    <name type="scientific">Pandoravirus macleodensis</name>
    <dbReference type="NCBI Taxonomy" id="2107707"/>
    <lineage>
        <taxon>Viruses</taxon>
        <taxon>Pandoravirus</taxon>
    </lineage>
</organism>
<dbReference type="Gene3D" id="1.25.40.20">
    <property type="entry name" value="Ankyrin repeat-containing domain"/>
    <property type="match status" value="1"/>
</dbReference>
<dbReference type="InterPro" id="IPR052050">
    <property type="entry name" value="SecEffector_AnkRepeat"/>
</dbReference>
<proteinExistence type="predicted"/>
<dbReference type="RefSeq" id="YP_009481419.1">
    <property type="nucleotide sequence ID" value="NC_037665.1"/>
</dbReference>
<dbReference type="SUPFAM" id="SSF48403">
    <property type="entry name" value="Ankyrin repeat"/>
    <property type="match status" value="1"/>
</dbReference>
<protein>
    <submittedName>
        <fullName evidence="1">Ankyrin repeat domain containing protein</fullName>
    </submittedName>
</protein>
<dbReference type="PANTHER" id="PTHR46586:SF3">
    <property type="entry name" value="ANKYRIN REPEAT-CONTAINING PROTEIN"/>
    <property type="match status" value="1"/>
</dbReference>
<evidence type="ECO:0000313" key="1">
    <source>
        <dbReference type="EMBL" id="AVK77423.1"/>
    </source>
</evidence>
<name>A0A2U7UG02_9VIRU</name>
<reference evidence="1" key="1">
    <citation type="journal article" date="2018" name="Nat. Commun.">
        <title>Diversity and evolution of the emerging Pandoraviridae family.</title>
        <authorList>
            <person name="Legendre M."/>
            <person name="Fabre E."/>
            <person name="Poirot O."/>
            <person name="Jeudy S."/>
            <person name="Lartigue A."/>
            <person name="Alempic J.M."/>
            <person name="Beucher L."/>
            <person name="Philippe N."/>
            <person name="Bertaux L."/>
            <person name="Christo-Foroux E."/>
            <person name="Labadie K."/>
            <person name="Coute Y."/>
            <person name="Abergel C."/>
            <person name="Claverie J.M."/>
        </authorList>
    </citation>
    <scope>NUCLEOTIDE SEQUENCE [LARGE SCALE GENOMIC DNA]</scope>
    <source>
        <strain evidence="1">Macleodensis</strain>
    </source>
</reference>
<dbReference type="GeneID" id="36841878"/>
<dbReference type="KEGG" id="vg:36841878"/>
<accession>A0A2U7UG02</accession>